<organism evidence="1 2">
    <name type="scientific">Chitinophaga arvensicola</name>
    <dbReference type="NCBI Taxonomy" id="29529"/>
    <lineage>
        <taxon>Bacteria</taxon>
        <taxon>Pseudomonadati</taxon>
        <taxon>Bacteroidota</taxon>
        <taxon>Chitinophagia</taxon>
        <taxon>Chitinophagales</taxon>
        <taxon>Chitinophagaceae</taxon>
        <taxon>Chitinophaga</taxon>
    </lineage>
</organism>
<reference evidence="2" key="1">
    <citation type="submission" date="2016-10" db="EMBL/GenBank/DDBJ databases">
        <authorList>
            <person name="Varghese N."/>
            <person name="Submissions S."/>
        </authorList>
    </citation>
    <scope>NUCLEOTIDE SEQUENCE [LARGE SCALE GENOMIC DNA]</scope>
    <source>
        <strain evidence="2">DSM 3695</strain>
    </source>
</reference>
<gene>
    <name evidence="1" type="ORF">SAMN04488122_4550</name>
</gene>
<accession>A0A1I0S7X6</accession>
<dbReference type="EMBL" id="FOJG01000002">
    <property type="protein sequence ID" value="SEW51865.1"/>
    <property type="molecule type" value="Genomic_DNA"/>
</dbReference>
<dbReference type="STRING" id="29529.SAMN04488122_4550"/>
<proteinExistence type="predicted"/>
<keyword evidence="2" id="KW-1185">Reference proteome</keyword>
<dbReference type="Proteomes" id="UP000199310">
    <property type="component" value="Unassembled WGS sequence"/>
</dbReference>
<sequence length="116" mass="13613">MNVTEFRARLLAIAGLYPNDDNSWIYEMYLPGLKSDSIKETGDLLNDLFNNLDLSNLNITAISFYNKVSEDANFYHIGFIDTGKIIIDKKAKKCCCMRMEICYSIWQWTYWLILKY</sequence>
<dbReference type="RefSeq" id="WP_089898324.1">
    <property type="nucleotide sequence ID" value="NZ_FOJG01000002.1"/>
</dbReference>
<name>A0A1I0S7X6_9BACT</name>
<evidence type="ECO:0000313" key="1">
    <source>
        <dbReference type="EMBL" id="SEW51865.1"/>
    </source>
</evidence>
<dbReference type="AlphaFoldDB" id="A0A1I0S7X6"/>
<evidence type="ECO:0000313" key="2">
    <source>
        <dbReference type="Proteomes" id="UP000199310"/>
    </source>
</evidence>
<protein>
    <submittedName>
        <fullName evidence="1">Uncharacterized protein</fullName>
    </submittedName>
</protein>